<name>A0AAU7BB82_9VIRU</name>
<feature type="region of interest" description="Disordered" evidence="6">
    <location>
        <begin position="1"/>
        <end position="59"/>
    </location>
</feature>
<dbReference type="InterPro" id="IPR027417">
    <property type="entry name" value="P-loop_NTPase"/>
</dbReference>
<feature type="domain" description="SF3 helicase" evidence="7">
    <location>
        <begin position="299"/>
        <end position="458"/>
    </location>
</feature>
<evidence type="ECO:0000256" key="4">
    <source>
        <dbReference type="ARBA" id="ARBA00022741"/>
    </source>
</evidence>
<dbReference type="SUPFAM" id="SSF52540">
    <property type="entry name" value="P-loop containing nucleoside triphosphate hydrolases"/>
    <property type="match status" value="1"/>
</dbReference>
<evidence type="ECO:0000313" key="8">
    <source>
        <dbReference type="EMBL" id="XBE43062.1"/>
    </source>
</evidence>
<dbReference type="PROSITE" id="PS51206">
    <property type="entry name" value="SF3_HELICASE_1"/>
    <property type="match status" value="1"/>
</dbReference>
<dbReference type="EMBL" id="PP700473">
    <property type="protein sequence ID" value="XBE43062.1"/>
    <property type="molecule type" value="Genomic_DNA"/>
</dbReference>
<dbReference type="InterPro" id="IPR001257">
    <property type="entry name" value="Parvovirus_NS1_helicase"/>
</dbReference>
<evidence type="ECO:0000256" key="2">
    <source>
        <dbReference type="ARBA" id="ARBA00022562"/>
    </source>
</evidence>
<reference evidence="8" key="1">
    <citation type="submission" date="2024-04" db="EMBL/GenBank/DDBJ databases">
        <title>Limited transmission of microbial species among coral reef fishes from the Great Barrier Reef, Australia.</title>
        <authorList>
            <person name="Costa V.A."/>
            <person name="Bellwood D.R."/>
            <person name="Mifsud J.C.O."/>
            <person name="Geoghegan J.L."/>
            <person name="Harvey E."/>
            <person name="Holmes E.C."/>
        </authorList>
    </citation>
    <scope>NUCLEOTIDE SEQUENCE</scope>
    <source>
        <strain evidence="8">F5</strain>
    </source>
</reference>
<evidence type="ECO:0000256" key="5">
    <source>
        <dbReference type="ARBA" id="ARBA00022840"/>
    </source>
</evidence>
<dbReference type="Gene3D" id="3.40.50.300">
    <property type="entry name" value="P-loop containing nucleotide triphosphate hydrolases"/>
    <property type="match status" value="1"/>
</dbReference>
<dbReference type="GO" id="GO:0005524">
    <property type="term" value="F:ATP binding"/>
    <property type="evidence" value="ECO:0007669"/>
    <property type="project" value="UniProtKB-KW"/>
</dbReference>
<keyword evidence="5" id="KW-0067">ATP-binding</keyword>
<evidence type="ECO:0000256" key="1">
    <source>
        <dbReference type="ARBA" id="ARBA00004147"/>
    </source>
</evidence>
<feature type="region of interest" description="Disordered" evidence="6">
    <location>
        <begin position="465"/>
        <end position="523"/>
    </location>
</feature>
<dbReference type="Pfam" id="PF01057">
    <property type="entry name" value="Parvo_NS1"/>
    <property type="match status" value="1"/>
</dbReference>
<dbReference type="GO" id="GO:0042025">
    <property type="term" value="C:host cell nucleus"/>
    <property type="evidence" value="ECO:0007669"/>
    <property type="project" value="UniProtKB-SubCell"/>
</dbReference>
<feature type="compositionally biased region" description="Gly residues" evidence="6">
    <location>
        <begin position="28"/>
        <end position="44"/>
    </location>
</feature>
<keyword evidence="3" id="KW-0235">DNA replication</keyword>
<dbReference type="GO" id="GO:0006260">
    <property type="term" value="P:DNA replication"/>
    <property type="evidence" value="ECO:0007669"/>
    <property type="project" value="UniProtKB-KW"/>
</dbReference>
<protein>
    <submittedName>
        <fullName evidence="8">VP1 protein</fullName>
    </submittedName>
</protein>
<evidence type="ECO:0000259" key="7">
    <source>
        <dbReference type="PROSITE" id="PS51206"/>
    </source>
</evidence>
<feature type="region of interest" description="Disordered" evidence="6">
    <location>
        <begin position="547"/>
        <end position="636"/>
    </location>
</feature>
<organism evidence="8">
    <name type="scientific">Pleurosicya ichthamaparvovirus</name>
    <dbReference type="NCBI Taxonomy" id="3156507"/>
    <lineage>
        <taxon>Viruses</taxon>
        <taxon>Monodnaviria</taxon>
        <taxon>Shotokuvirae</taxon>
        <taxon>Cossaviricota</taxon>
        <taxon>Quintoviricetes</taxon>
        <taxon>Piccovirales</taxon>
        <taxon>Parvoviridae</taxon>
        <taxon>Hamaparvovirinae</taxon>
        <taxon>Ichthamaparvovirus</taxon>
    </lineage>
</organism>
<feature type="compositionally biased region" description="Gly residues" evidence="6">
    <location>
        <begin position="597"/>
        <end position="609"/>
    </location>
</feature>
<accession>A0AAU7BB82</accession>
<evidence type="ECO:0000256" key="3">
    <source>
        <dbReference type="ARBA" id="ARBA00022705"/>
    </source>
</evidence>
<comment type="subcellular location">
    <subcellularLocation>
        <location evidence="1">Host nucleus</location>
    </subcellularLocation>
</comment>
<proteinExistence type="predicted"/>
<evidence type="ECO:0000256" key="6">
    <source>
        <dbReference type="SAM" id="MobiDB-lite"/>
    </source>
</evidence>
<dbReference type="GO" id="GO:0019079">
    <property type="term" value="P:viral genome replication"/>
    <property type="evidence" value="ECO:0007669"/>
    <property type="project" value="InterPro"/>
</dbReference>
<keyword evidence="4" id="KW-0547">Nucleotide-binding</keyword>
<keyword evidence="2" id="KW-1048">Host nucleus</keyword>
<feature type="compositionally biased region" description="Polar residues" evidence="6">
    <location>
        <begin position="547"/>
        <end position="568"/>
    </location>
</feature>
<sequence>MSGGVGTLGRSVGVPGVDPPVQLRVRGAGEGGGGGLGMESGGDSGRSLAGCGSGSKRDHRGARVGLIDAEQLVTIDTLYTMDDIPQTRLDYLETKTLPDLQHMLKKFLIQTFVTAVATTDFIDPLIEWLGDNSQTWIVTYETSPENDNPHYHLIFSSVRRSDNIRRTLAQALPNVGCFKIEKVKYLPSILRYITKDCINIWSNDLDLLECAAVAMRSPQAQWQDSTDQNPITRDILHVMATYHALSLQEMMQKAPAIMSKHLHKPSLQSIISNCRLFYISNSKKLTLLADLPPGVPDPARINTFLTFQGIDPLEFAKNFALWATMKSSKRNTLVLHGRSNTGKTSFIRPLLALYNYAEAHNENTFSFSGCSGKDIIVWEEPLITQNNIDLCKLVFEGTPADLPHKYRDPIKTTRTPVLITTNRDLYHFVTTEKDAILNRCFTYRFGTTIPSELLAAETTAVGDDSHINSESNKHSSTSCRLARVRPCTSKQDSARSSNSGRSSREHSSENDIVPAGGSGHNIDSVTTIWTGDIARWSDNNGRGGSFSQQDFSYSESAGSTSHLSTSADNWRIPEYGSISTTGCGESDDNRQRLDSTGPGGTAGGPGLERGGTYELGRYGRANSTSPPKLTSSPPKLLCKLNRSDQPEVETTSGLGRAITTSDWVNYLYYIRTVWE</sequence>
<feature type="compositionally biased region" description="Low complexity" evidence="6">
    <location>
        <begin position="623"/>
        <end position="636"/>
    </location>
</feature>
<dbReference type="InterPro" id="IPR014015">
    <property type="entry name" value="Helicase_SF3_DNA-vir"/>
</dbReference>